<dbReference type="EMBL" id="JAMZFT010000001">
    <property type="protein sequence ID" value="MCP1335362.1"/>
    <property type="molecule type" value="Genomic_DNA"/>
</dbReference>
<dbReference type="GO" id="GO:0016757">
    <property type="term" value="F:glycosyltransferase activity"/>
    <property type="evidence" value="ECO:0007669"/>
    <property type="project" value="UniProtKB-KW"/>
</dbReference>
<dbReference type="Gene3D" id="3.90.550.10">
    <property type="entry name" value="Spore Coat Polysaccharide Biosynthesis Protein SpsA, Chain A"/>
    <property type="match status" value="1"/>
</dbReference>
<evidence type="ECO:0000313" key="2">
    <source>
        <dbReference type="EMBL" id="MCP1335362.1"/>
    </source>
</evidence>
<dbReference type="Proteomes" id="UP001055804">
    <property type="component" value="Unassembled WGS sequence"/>
</dbReference>
<gene>
    <name evidence="2" type="ORF">NJQ99_02970</name>
</gene>
<comment type="caution">
    <text evidence="2">The sequence shown here is derived from an EMBL/GenBank/DDBJ whole genome shotgun (WGS) entry which is preliminary data.</text>
</comment>
<sequence length="265" mass="28223">MRVSVVTISFNQGRFLRHALASVRAQKGVEVEHILVDPGSTDGSREVVAEAAARGAVAVLEPDSGPADGLNKGLARASGEAVAFLNADDMLLPGALAAAVTALQARPGAACVHGHARLIDGAGKRIGTARATPLSVRGYFRGWATIVQPAMVFRTQAVRGAGGFNAQNRIAWDAELILAMLAEDARFDMVGGEWAAFRLHGEGITGSGRFRAAHDAWVRAAFAREWGRPWDWRDTALLKAGRAVKWARDPMHYARRLLDLAGDGA</sequence>
<dbReference type="PANTHER" id="PTHR43685:SF2">
    <property type="entry name" value="GLYCOSYLTRANSFERASE 2-LIKE DOMAIN-CONTAINING PROTEIN"/>
    <property type="match status" value="1"/>
</dbReference>
<evidence type="ECO:0000259" key="1">
    <source>
        <dbReference type="Pfam" id="PF00535"/>
    </source>
</evidence>
<dbReference type="AlphaFoldDB" id="A0A9J6PGY8"/>
<feature type="domain" description="Glycosyltransferase 2-like" evidence="1">
    <location>
        <begin position="4"/>
        <end position="126"/>
    </location>
</feature>
<protein>
    <submittedName>
        <fullName evidence="2">Glycosyltransferase</fullName>
        <ecNumber evidence="2">2.4.-.-</ecNumber>
    </submittedName>
</protein>
<evidence type="ECO:0000313" key="3">
    <source>
        <dbReference type="Proteomes" id="UP001055804"/>
    </source>
</evidence>
<dbReference type="PANTHER" id="PTHR43685">
    <property type="entry name" value="GLYCOSYLTRANSFERASE"/>
    <property type="match status" value="1"/>
</dbReference>
<keyword evidence="2" id="KW-0808">Transferase</keyword>
<organism evidence="2 3">
    <name type="scientific">Futiania mangrovi</name>
    <dbReference type="NCBI Taxonomy" id="2959716"/>
    <lineage>
        <taxon>Bacteria</taxon>
        <taxon>Pseudomonadati</taxon>
        <taxon>Pseudomonadota</taxon>
        <taxon>Alphaproteobacteria</taxon>
        <taxon>Futianiales</taxon>
        <taxon>Futianiaceae</taxon>
        <taxon>Futiania</taxon>
    </lineage>
</organism>
<keyword evidence="2" id="KW-0328">Glycosyltransferase</keyword>
<dbReference type="EC" id="2.4.-.-" evidence="2"/>
<dbReference type="InterPro" id="IPR029044">
    <property type="entry name" value="Nucleotide-diphossugar_trans"/>
</dbReference>
<dbReference type="SUPFAM" id="SSF53448">
    <property type="entry name" value="Nucleotide-diphospho-sugar transferases"/>
    <property type="match status" value="1"/>
</dbReference>
<dbReference type="InterPro" id="IPR050834">
    <property type="entry name" value="Glycosyltransf_2"/>
</dbReference>
<proteinExistence type="predicted"/>
<dbReference type="RefSeq" id="WP_269331309.1">
    <property type="nucleotide sequence ID" value="NZ_JAMZFT010000001.1"/>
</dbReference>
<accession>A0A9J6PGY8</accession>
<reference evidence="2" key="1">
    <citation type="submission" date="2022-06" db="EMBL/GenBank/DDBJ databases">
        <title>Isolation and Genomics of Futiania mangrovii gen. nov., sp. nov., a Rare and Metabolically-versatile member in the Class Alphaproteobacteria.</title>
        <authorList>
            <person name="Liu L."/>
            <person name="Huang W.-C."/>
            <person name="Pan J."/>
            <person name="Li J."/>
            <person name="Huang Y."/>
            <person name="Du H."/>
            <person name="Liu Y."/>
            <person name="Li M."/>
        </authorList>
    </citation>
    <scope>NUCLEOTIDE SEQUENCE</scope>
    <source>
        <strain evidence="2">FT118</strain>
    </source>
</reference>
<keyword evidence="3" id="KW-1185">Reference proteome</keyword>
<dbReference type="InterPro" id="IPR001173">
    <property type="entry name" value="Glyco_trans_2-like"/>
</dbReference>
<dbReference type="Pfam" id="PF00535">
    <property type="entry name" value="Glycos_transf_2"/>
    <property type="match status" value="1"/>
</dbReference>
<name>A0A9J6PGY8_9PROT</name>